<dbReference type="InterPro" id="IPR036097">
    <property type="entry name" value="HisK_dim/P_sf"/>
</dbReference>
<evidence type="ECO:0000259" key="15">
    <source>
        <dbReference type="PROSITE" id="PS50109"/>
    </source>
</evidence>
<dbReference type="InterPro" id="IPR036890">
    <property type="entry name" value="HATPase_C_sf"/>
</dbReference>
<evidence type="ECO:0000256" key="11">
    <source>
        <dbReference type="ARBA" id="ARBA00022989"/>
    </source>
</evidence>
<dbReference type="RefSeq" id="WP_186908672.1">
    <property type="nucleotide sequence ID" value="NZ_JACOPP010000027.1"/>
</dbReference>
<dbReference type="InterPro" id="IPR050398">
    <property type="entry name" value="HssS/ArlS-like"/>
</dbReference>
<keyword evidence="4" id="KW-1003">Cell membrane</keyword>
<dbReference type="GO" id="GO:0000155">
    <property type="term" value="F:phosphorelay sensor kinase activity"/>
    <property type="evidence" value="ECO:0007669"/>
    <property type="project" value="InterPro"/>
</dbReference>
<keyword evidence="11 14" id="KW-1133">Transmembrane helix</keyword>
<dbReference type="SMART" id="SM00388">
    <property type="entry name" value="HisKA"/>
    <property type="match status" value="1"/>
</dbReference>
<comment type="caution">
    <text evidence="17">The sequence shown here is derived from an EMBL/GenBank/DDBJ whole genome shotgun (WGS) entry which is preliminary data.</text>
</comment>
<evidence type="ECO:0000256" key="8">
    <source>
        <dbReference type="ARBA" id="ARBA00022741"/>
    </source>
</evidence>
<keyword evidence="6" id="KW-0808">Transferase</keyword>
<evidence type="ECO:0000256" key="3">
    <source>
        <dbReference type="ARBA" id="ARBA00012438"/>
    </source>
</evidence>
<keyword evidence="13 14" id="KW-0472">Membrane</keyword>
<dbReference type="SMART" id="SM00304">
    <property type="entry name" value="HAMP"/>
    <property type="match status" value="1"/>
</dbReference>
<dbReference type="InterPro" id="IPR003594">
    <property type="entry name" value="HATPase_dom"/>
</dbReference>
<dbReference type="PROSITE" id="PS50885">
    <property type="entry name" value="HAMP"/>
    <property type="match status" value="1"/>
</dbReference>
<keyword evidence="9 17" id="KW-0418">Kinase</keyword>
<sequence length="373" mass="41937">MKKLKLFPKIFLYTFLVMLLVTLASHLFLYMFAPQMQINASRFLENGVMMETTLNTEWIIQDAIFKALPISLACSVLVSLVCSLIFSRAMAVPIKQISITTEQMEQLDKTARCPVNSSDEIGVLACNVNSLYASLLSTIENLEEEKKKVGEAEQSKIDFLRAASHELKTPVTALHAILENMLLGIGKYKDRDTYLVQCKEIAEQLSSMIQEVLETSRLDFTQDVQISEPFDLSDTLPTLCEPYKLIAKANQIDFSVEIHEGCPLDLPKRNLEKILANLLSNAVSYTKPGSKVSVVLYADRIMIENECTPIPQEALSHLFEPFYRPDFARNRQDGGNGLGLYIVSTLSKAMGLSYTFEPMASPQGMRFLLFFTK</sequence>
<dbReference type="EC" id="2.7.13.3" evidence="3"/>
<evidence type="ECO:0000256" key="1">
    <source>
        <dbReference type="ARBA" id="ARBA00000085"/>
    </source>
</evidence>
<comment type="subcellular location">
    <subcellularLocation>
        <location evidence="2">Cell membrane</location>
        <topology evidence="2">Multi-pass membrane protein</topology>
    </subcellularLocation>
</comment>
<dbReference type="Pfam" id="PF02518">
    <property type="entry name" value="HATPase_c"/>
    <property type="match status" value="1"/>
</dbReference>
<evidence type="ECO:0000256" key="2">
    <source>
        <dbReference type="ARBA" id="ARBA00004651"/>
    </source>
</evidence>
<dbReference type="PANTHER" id="PTHR45528:SF1">
    <property type="entry name" value="SENSOR HISTIDINE KINASE CPXA"/>
    <property type="match status" value="1"/>
</dbReference>
<evidence type="ECO:0000256" key="10">
    <source>
        <dbReference type="ARBA" id="ARBA00022840"/>
    </source>
</evidence>
<dbReference type="SUPFAM" id="SSF158472">
    <property type="entry name" value="HAMP domain-like"/>
    <property type="match status" value="1"/>
</dbReference>
<accession>A0A8J6JHD8</accession>
<dbReference type="SUPFAM" id="SSF47384">
    <property type="entry name" value="Homodimeric domain of signal transducing histidine kinase"/>
    <property type="match status" value="1"/>
</dbReference>
<name>A0A8J6JHD8_9FIRM</name>
<evidence type="ECO:0000256" key="13">
    <source>
        <dbReference type="ARBA" id="ARBA00023136"/>
    </source>
</evidence>
<dbReference type="Pfam" id="PF00512">
    <property type="entry name" value="HisKA"/>
    <property type="match status" value="1"/>
</dbReference>
<dbReference type="Proteomes" id="UP000661435">
    <property type="component" value="Unassembled WGS sequence"/>
</dbReference>
<dbReference type="EMBL" id="JACOPP010000027">
    <property type="protein sequence ID" value="MBC5734845.1"/>
    <property type="molecule type" value="Genomic_DNA"/>
</dbReference>
<evidence type="ECO:0000256" key="9">
    <source>
        <dbReference type="ARBA" id="ARBA00022777"/>
    </source>
</evidence>
<dbReference type="CDD" id="cd00082">
    <property type="entry name" value="HisKA"/>
    <property type="match status" value="1"/>
</dbReference>
<feature type="transmembrane region" description="Helical" evidence="14">
    <location>
        <begin position="63"/>
        <end position="86"/>
    </location>
</feature>
<dbReference type="SMART" id="SM00387">
    <property type="entry name" value="HATPase_c"/>
    <property type="match status" value="1"/>
</dbReference>
<evidence type="ECO:0000256" key="5">
    <source>
        <dbReference type="ARBA" id="ARBA00022553"/>
    </source>
</evidence>
<dbReference type="CDD" id="cd06225">
    <property type="entry name" value="HAMP"/>
    <property type="match status" value="1"/>
</dbReference>
<dbReference type="Pfam" id="PF00672">
    <property type="entry name" value="HAMP"/>
    <property type="match status" value="1"/>
</dbReference>
<keyword evidence="18" id="KW-1185">Reference proteome</keyword>
<organism evidence="17 18">
    <name type="scientific">Lawsonibacter hominis</name>
    <dbReference type="NCBI Taxonomy" id="2763053"/>
    <lineage>
        <taxon>Bacteria</taxon>
        <taxon>Bacillati</taxon>
        <taxon>Bacillota</taxon>
        <taxon>Clostridia</taxon>
        <taxon>Eubacteriales</taxon>
        <taxon>Oscillospiraceae</taxon>
        <taxon>Lawsonibacter</taxon>
    </lineage>
</organism>
<comment type="catalytic activity">
    <reaction evidence="1">
        <text>ATP + protein L-histidine = ADP + protein N-phospho-L-histidine.</text>
        <dbReference type="EC" id="2.7.13.3"/>
    </reaction>
</comment>
<evidence type="ECO:0000256" key="6">
    <source>
        <dbReference type="ARBA" id="ARBA00022679"/>
    </source>
</evidence>
<dbReference type="InterPro" id="IPR003660">
    <property type="entry name" value="HAMP_dom"/>
</dbReference>
<dbReference type="InterPro" id="IPR005467">
    <property type="entry name" value="His_kinase_dom"/>
</dbReference>
<dbReference type="AlphaFoldDB" id="A0A8J6JHD8"/>
<keyword evidence="10" id="KW-0067">ATP-binding</keyword>
<evidence type="ECO:0000313" key="17">
    <source>
        <dbReference type="EMBL" id="MBC5734845.1"/>
    </source>
</evidence>
<evidence type="ECO:0000256" key="7">
    <source>
        <dbReference type="ARBA" id="ARBA00022692"/>
    </source>
</evidence>
<feature type="domain" description="Histidine kinase" evidence="15">
    <location>
        <begin position="162"/>
        <end position="373"/>
    </location>
</feature>
<dbReference type="SUPFAM" id="SSF55874">
    <property type="entry name" value="ATPase domain of HSP90 chaperone/DNA topoisomerase II/histidine kinase"/>
    <property type="match status" value="1"/>
</dbReference>
<keyword evidence="5" id="KW-0597">Phosphoprotein</keyword>
<keyword evidence="12" id="KW-0902">Two-component regulatory system</keyword>
<evidence type="ECO:0000256" key="12">
    <source>
        <dbReference type="ARBA" id="ARBA00023012"/>
    </source>
</evidence>
<feature type="domain" description="HAMP" evidence="16">
    <location>
        <begin position="88"/>
        <end position="140"/>
    </location>
</feature>
<evidence type="ECO:0000313" key="18">
    <source>
        <dbReference type="Proteomes" id="UP000661435"/>
    </source>
</evidence>
<dbReference type="Gene3D" id="3.30.565.10">
    <property type="entry name" value="Histidine kinase-like ATPase, C-terminal domain"/>
    <property type="match status" value="1"/>
</dbReference>
<proteinExistence type="predicted"/>
<dbReference type="Gene3D" id="6.10.340.10">
    <property type="match status" value="1"/>
</dbReference>
<evidence type="ECO:0000256" key="4">
    <source>
        <dbReference type="ARBA" id="ARBA00022475"/>
    </source>
</evidence>
<dbReference type="PROSITE" id="PS50109">
    <property type="entry name" value="HIS_KIN"/>
    <property type="match status" value="1"/>
</dbReference>
<reference evidence="17" key="1">
    <citation type="submission" date="2020-08" db="EMBL/GenBank/DDBJ databases">
        <title>Genome public.</title>
        <authorList>
            <person name="Liu C."/>
            <person name="Sun Q."/>
        </authorList>
    </citation>
    <scope>NUCLEOTIDE SEQUENCE</scope>
    <source>
        <strain evidence="17">NSJ-51</strain>
    </source>
</reference>
<keyword evidence="8" id="KW-0547">Nucleotide-binding</keyword>
<dbReference type="PANTHER" id="PTHR45528">
    <property type="entry name" value="SENSOR HISTIDINE KINASE CPXA"/>
    <property type="match status" value="1"/>
</dbReference>
<evidence type="ECO:0000256" key="14">
    <source>
        <dbReference type="SAM" id="Phobius"/>
    </source>
</evidence>
<dbReference type="GO" id="GO:0005524">
    <property type="term" value="F:ATP binding"/>
    <property type="evidence" value="ECO:0007669"/>
    <property type="project" value="UniProtKB-KW"/>
</dbReference>
<protein>
    <recommendedName>
        <fullName evidence="3">histidine kinase</fullName>
        <ecNumber evidence="3">2.7.13.3</ecNumber>
    </recommendedName>
</protein>
<dbReference type="InterPro" id="IPR003661">
    <property type="entry name" value="HisK_dim/P_dom"/>
</dbReference>
<dbReference type="Gene3D" id="1.10.287.130">
    <property type="match status" value="1"/>
</dbReference>
<dbReference type="GO" id="GO:0005886">
    <property type="term" value="C:plasma membrane"/>
    <property type="evidence" value="ECO:0007669"/>
    <property type="project" value="UniProtKB-SubCell"/>
</dbReference>
<gene>
    <name evidence="17" type="ORF">H8S57_14095</name>
</gene>
<evidence type="ECO:0000259" key="16">
    <source>
        <dbReference type="PROSITE" id="PS50885"/>
    </source>
</evidence>
<feature type="transmembrane region" description="Helical" evidence="14">
    <location>
        <begin position="12"/>
        <end position="33"/>
    </location>
</feature>
<keyword evidence="7 14" id="KW-0812">Transmembrane</keyword>